<dbReference type="Pfam" id="PF04057">
    <property type="entry name" value="Rep-A_N"/>
    <property type="match status" value="1"/>
</dbReference>
<feature type="domain" description="OB" evidence="11">
    <location>
        <begin position="181"/>
        <end position="262"/>
    </location>
</feature>
<dbReference type="GeneTree" id="ENSGT00390000012403"/>
<dbReference type="GeneID" id="115561297"/>
<reference evidence="15" key="2">
    <citation type="submission" date="2025-09" db="UniProtKB">
        <authorList>
            <consortium name="Ensembl"/>
        </authorList>
    </citation>
    <scope>IDENTIFICATION</scope>
</reference>
<dbReference type="FunFam" id="2.40.50.140:FF:000064">
    <property type="entry name" value="Replication protein A subunit"/>
    <property type="match status" value="1"/>
</dbReference>
<evidence type="ECO:0000256" key="7">
    <source>
        <dbReference type="ARBA" id="ARBA00023125"/>
    </source>
</evidence>
<dbReference type="AlphaFoldDB" id="A0A8C5CG70"/>
<proteinExistence type="inferred from homology"/>
<keyword evidence="16" id="KW-1185">Reference proteome</keyword>
<evidence type="ECO:0000313" key="15">
    <source>
        <dbReference type="Ensembl" id="ENSGMOP00000060221.1"/>
    </source>
</evidence>
<dbReference type="GO" id="GO:0006260">
    <property type="term" value="P:DNA replication"/>
    <property type="evidence" value="ECO:0007669"/>
    <property type="project" value="UniProtKB-KW"/>
</dbReference>
<evidence type="ECO:0000256" key="1">
    <source>
        <dbReference type="ARBA" id="ARBA00004322"/>
    </source>
</evidence>
<evidence type="ECO:0000256" key="9">
    <source>
        <dbReference type="RuleBase" id="RU364130"/>
    </source>
</evidence>
<name>A0A8C5CG70_GADMO</name>
<dbReference type="CDD" id="cd04475">
    <property type="entry name" value="RPA1_DBD_B"/>
    <property type="match status" value="1"/>
</dbReference>
<dbReference type="RefSeq" id="XP_030237104.1">
    <property type="nucleotide sequence ID" value="XM_030381244.1"/>
</dbReference>
<protein>
    <recommendedName>
        <fullName evidence="9">Replication protein A subunit</fullName>
    </recommendedName>
</protein>
<dbReference type="CDD" id="cd04474">
    <property type="entry name" value="RPA1_DBD_A"/>
    <property type="match status" value="1"/>
</dbReference>
<keyword evidence="3 9" id="KW-0235">DNA replication</keyword>
<sequence length="596" mass="65917">MKLSEGAIETLTMGGQHPDAMLQLLNIRKMDGTSGPPRFRIMMNDGRHTMSYFMLSTQLNSLAEQNLLEPNCVCMLKKSVTNVLKDGRRVIIILEIEVITPAKDVPGKLGEPTPFVEGQGGKAPQAAEPAAPVRPLQPQNAANKGPSREFGKKTPSALPSTPGGSSKVVPIASLNPYQSKWTIRARVTNRSNIRTWSNSRGEGKLFSMEIVDESGEIRITGFNQEVDKFYNLIEVGKVYYMSKGTLKIANKQYSSTKNDYEMTLNGESSIIPCDDASDLPVALCSFVAISDLASHEKDAVLDVIGVCKSVDELTRLTTKASREVSKRTFNLMDQSGCTVSVTLWGEEAENFDGSAQPIVAIKGAKLSDFGGRSLSASFSSTVMINPDLPEAFKLRGWYDKEGHAVEGQSLTEARGSGGGTTNWKTLSDVKTEHLGHGDKADYFNSIATIVYLRKENCLYQACPSPDCNKKVVDQQNGMYRCEKCDKEFPNFKYRLILSANIADYGDNQWVTCFQESAEAILGQNAAYLGQLKDSNEAAFEEIFQQANFHTFVFRSRVKLETYNDESRIKATVMDVKPVDHKEYSKRLIMNIRKMAV</sequence>
<dbReference type="InterPro" id="IPR007199">
    <property type="entry name" value="Rep_factor-A_N"/>
</dbReference>
<dbReference type="Ensembl" id="ENSGMOT00000046567.1">
    <property type="protein sequence ID" value="ENSGMOP00000060221.1"/>
    <property type="gene ID" value="ENSGMOG00000010382.2"/>
</dbReference>
<dbReference type="GO" id="GO:0006310">
    <property type="term" value="P:DNA recombination"/>
    <property type="evidence" value="ECO:0007669"/>
    <property type="project" value="InterPro"/>
</dbReference>
<dbReference type="SUPFAM" id="SSF50249">
    <property type="entry name" value="Nucleic acid-binding proteins"/>
    <property type="match status" value="4"/>
</dbReference>
<reference evidence="15" key="1">
    <citation type="submission" date="2025-08" db="UniProtKB">
        <authorList>
            <consortium name="Ensembl"/>
        </authorList>
    </citation>
    <scope>IDENTIFICATION</scope>
</reference>
<dbReference type="InterPro" id="IPR013955">
    <property type="entry name" value="Rep_factor-A_C"/>
</dbReference>
<keyword evidence="7 9" id="KW-0238">DNA-binding</keyword>
<evidence type="ECO:0000256" key="5">
    <source>
        <dbReference type="ARBA" id="ARBA00022771"/>
    </source>
</evidence>
<keyword evidence="4 9" id="KW-0479">Metal-binding</keyword>
<dbReference type="NCBIfam" id="TIGR00617">
    <property type="entry name" value="rpa1"/>
    <property type="match status" value="1"/>
</dbReference>
<dbReference type="GO" id="GO:0006281">
    <property type="term" value="P:DNA repair"/>
    <property type="evidence" value="ECO:0007669"/>
    <property type="project" value="InterPro"/>
</dbReference>
<dbReference type="InterPro" id="IPR004365">
    <property type="entry name" value="NA-bd_OB_tRNA"/>
</dbReference>
<feature type="domain" description="Replication protein A OB" evidence="14">
    <location>
        <begin position="289"/>
        <end position="385"/>
    </location>
</feature>
<gene>
    <name evidence="15" type="primary">RPA1</name>
    <name evidence="15" type="synonym">rpa1</name>
</gene>
<comment type="subunit">
    <text evidence="9">Component of the heterotrimeric canonical replication protein A complex (RPA).</text>
</comment>
<accession>A0A8C5CG70</accession>
<dbReference type="InterPro" id="IPR012340">
    <property type="entry name" value="NA-bd_OB-fold"/>
</dbReference>
<organism evidence="15 16">
    <name type="scientific">Gadus morhua</name>
    <name type="common">Atlantic cod</name>
    <dbReference type="NCBI Taxonomy" id="8049"/>
    <lineage>
        <taxon>Eukaryota</taxon>
        <taxon>Metazoa</taxon>
        <taxon>Chordata</taxon>
        <taxon>Craniata</taxon>
        <taxon>Vertebrata</taxon>
        <taxon>Euteleostomi</taxon>
        <taxon>Actinopterygii</taxon>
        <taxon>Neopterygii</taxon>
        <taxon>Teleostei</taxon>
        <taxon>Neoteleostei</taxon>
        <taxon>Acanthomorphata</taxon>
        <taxon>Zeiogadaria</taxon>
        <taxon>Gadariae</taxon>
        <taxon>Gadiformes</taxon>
        <taxon>Gadoidei</taxon>
        <taxon>Gadidae</taxon>
        <taxon>Gadus</taxon>
    </lineage>
</organism>
<evidence type="ECO:0000259" key="14">
    <source>
        <dbReference type="Pfam" id="PF16900"/>
    </source>
</evidence>
<dbReference type="GO" id="GO:0008270">
    <property type="term" value="F:zinc ion binding"/>
    <property type="evidence" value="ECO:0007669"/>
    <property type="project" value="UniProtKB-KW"/>
</dbReference>
<evidence type="ECO:0000259" key="13">
    <source>
        <dbReference type="Pfam" id="PF08646"/>
    </source>
</evidence>
<dbReference type="CDD" id="cd04476">
    <property type="entry name" value="RPA1_DBD_C"/>
    <property type="match status" value="1"/>
</dbReference>
<dbReference type="FunFam" id="2.40.50.140:FF:000117">
    <property type="entry name" value="Replication protein A subunit"/>
    <property type="match status" value="1"/>
</dbReference>
<feature type="domain" description="Replication factor A C-terminal" evidence="13">
    <location>
        <begin position="442"/>
        <end position="587"/>
    </location>
</feature>
<dbReference type="InterPro" id="IPR004591">
    <property type="entry name" value="Rfa1"/>
</dbReference>
<evidence type="ECO:0000256" key="6">
    <source>
        <dbReference type="ARBA" id="ARBA00022833"/>
    </source>
</evidence>
<feature type="domain" description="Replication factor-A protein 1 N-terminal" evidence="12">
    <location>
        <begin position="3"/>
        <end position="100"/>
    </location>
</feature>
<evidence type="ECO:0000256" key="8">
    <source>
        <dbReference type="ARBA" id="ARBA00023242"/>
    </source>
</evidence>
<keyword evidence="8 9" id="KW-0539">Nucleus</keyword>
<dbReference type="PANTHER" id="PTHR47165">
    <property type="entry name" value="OS03G0429900 PROTEIN"/>
    <property type="match status" value="1"/>
</dbReference>
<dbReference type="CTD" id="6117"/>
<evidence type="ECO:0000256" key="2">
    <source>
        <dbReference type="ARBA" id="ARBA00005690"/>
    </source>
</evidence>
<comment type="function">
    <text evidence="9">As part of the heterotrimeric replication protein A complex (RPA/RP-A), binds and stabilizes single-stranded DNA intermediates, that form during DNA replication or upon DNA stress. It prevents their reannealing and in parallel, recruits and activates different proteins and complexes involved in DNA metabolism. Thereby, it plays an essential role both in DNA replication and the cellular response to DNA damage.</text>
</comment>
<dbReference type="GO" id="GO:0003677">
    <property type="term" value="F:DNA binding"/>
    <property type="evidence" value="ECO:0007669"/>
    <property type="project" value="UniProtKB-KW"/>
</dbReference>
<evidence type="ECO:0000256" key="10">
    <source>
        <dbReference type="SAM" id="MobiDB-lite"/>
    </source>
</evidence>
<dbReference type="Pfam" id="PF16900">
    <property type="entry name" value="REPA_OB_2"/>
    <property type="match status" value="1"/>
</dbReference>
<dbReference type="FunFam" id="2.40.50.140:FF:000041">
    <property type="entry name" value="Replication protein A subunit"/>
    <property type="match status" value="1"/>
</dbReference>
<dbReference type="InterPro" id="IPR047192">
    <property type="entry name" value="Euk_RPA1_DBD_C"/>
</dbReference>
<dbReference type="Gene3D" id="2.40.50.140">
    <property type="entry name" value="Nucleic acid-binding proteins"/>
    <property type="match status" value="4"/>
</dbReference>
<dbReference type="Proteomes" id="UP000694546">
    <property type="component" value="Chromosome 16"/>
</dbReference>
<dbReference type="GO" id="GO:0016605">
    <property type="term" value="C:PML body"/>
    <property type="evidence" value="ECO:0007669"/>
    <property type="project" value="UniProtKB-SubCell"/>
</dbReference>
<keyword evidence="6 9" id="KW-0862">Zinc</keyword>
<keyword evidence="5 9" id="KW-0863">Zinc-finger</keyword>
<evidence type="ECO:0000313" key="16">
    <source>
        <dbReference type="Proteomes" id="UP000694546"/>
    </source>
</evidence>
<comment type="subcellular location">
    <subcellularLocation>
        <location evidence="1">Nucleus</location>
        <location evidence="1">PML body</location>
    </subcellularLocation>
</comment>
<evidence type="ECO:0000256" key="4">
    <source>
        <dbReference type="ARBA" id="ARBA00022723"/>
    </source>
</evidence>
<evidence type="ECO:0000259" key="12">
    <source>
        <dbReference type="Pfam" id="PF04057"/>
    </source>
</evidence>
<evidence type="ECO:0000256" key="3">
    <source>
        <dbReference type="ARBA" id="ARBA00022705"/>
    </source>
</evidence>
<dbReference type="Pfam" id="PF08646">
    <property type="entry name" value="Rep_fac-A_C"/>
    <property type="match status" value="1"/>
</dbReference>
<dbReference type="Pfam" id="PF01336">
    <property type="entry name" value="tRNA_anti-codon"/>
    <property type="match status" value="1"/>
</dbReference>
<dbReference type="PANTHER" id="PTHR47165:SF4">
    <property type="entry name" value="OS03G0429900 PROTEIN"/>
    <property type="match status" value="1"/>
</dbReference>
<evidence type="ECO:0000259" key="11">
    <source>
        <dbReference type="Pfam" id="PF01336"/>
    </source>
</evidence>
<feature type="region of interest" description="Disordered" evidence="10">
    <location>
        <begin position="107"/>
        <end position="169"/>
    </location>
</feature>
<dbReference type="FunFam" id="2.40.50.140:FF:000090">
    <property type="entry name" value="Replication protein A subunit"/>
    <property type="match status" value="1"/>
</dbReference>
<dbReference type="InterPro" id="IPR031657">
    <property type="entry name" value="REPA_OB_2"/>
</dbReference>
<comment type="similarity">
    <text evidence="2 9">Belongs to the replication factor A protein 1 family.</text>
</comment>